<feature type="domain" description="Spi protease inhibitor" evidence="8">
    <location>
        <begin position="21"/>
        <end position="119"/>
    </location>
</feature>
<name>A0AAW7JRR6_9BACT</name>
<dbReference type="Pfam" id="PF13734">
    <property type="entry name" value="Inhibitor_I69"/>
    <property type="match status" value="1"/>
</dbReference>
<keyword evidence="2" id="KW-0645">Protease</keyword>
<evidence type="ECO:0000256" key="5">
    <source>
        <dbReference type="ARBA" id="ARBA00022807"/>
    </source>
</evidence>
<dbReference type="Proteomes" id="UP001167831">
    <property type="component" value="Unassembled WGS sequence"/>
</dbReference>
<feature type="chain" id="PRO_5044003835" evidence="7">
    <location>
        <begin position="20"/>
        <end position="792"/>
    </location>
</feature>
<evidence type="ECO:0000256" key="1">
    <source>
        <dbReference type="ARBA" id="ARBA00009693"/>
    </source>
</evidence>
<comment type="similarity">
    <text evidence="1">Belongs to the peptidase C10 family.</text>
</comment>
<keyword evidence="5" id="KW-0788">Thiol protease</keyword>
<proteinExistence type="inferred from homology"/>
<evidence type="ECO:0000256" key="6">
    <source>
        <dbReference type="PIRSR" id="PIRSR600200-1"/>
    </source>
</evidence>
<reference evidence="10" key="1">
    <citation type="submission" date="2023-06" db="EMBL/GenBank/DDBJ databases">
        <authorList>
            <person name="Zeman M."/>
            <person name="Kubasova T."/>
            <person name="Jahodarova E."/>
            <person name="Nykrynova M."/>
            <person name="Rychlik I."/>
        </authorList>
    </citation>
    <scope>NUCLEOTIDE SEQUENCE</scope>
    <source>
        <strain evidence="10">ET15</strain>
        <strain evidence="9">ET37</strain>
    </source>
</reference>
<evidence type="ECO:0000256" key="4">
    <source>
        <dbReference type="ARBA" id="ARBA00022801"/>
    </source>
</evidence>
<dbReference type="InterPro" id="IPR000200">
    <property type="entry name" value="Peptidase_C10"/>
</dbReference>
<evidence type="ECO:0000313" key="9">
    <source>
        <dbReference type="EMBL" id="MDN0021440.1"/>
    </source>
</evidence>
<dbReference type="RefSeq" id="WP_289824312.1">
    <property type="nucleotide sequence ID" value="NZ_JAUEIE010000001.1"/>
</dbReference>
<comment type="caution">
    <text evidence="10">The sequence shown here is derived from an EMBL/GenBank/DDBJ whole genome shotgun (WGS) entry which is preliminary data.</text>
</comment>
<sequence length="792" mass="86211">MRKLTLAVLLLLPGLLSFAGDVTQPQALKIARSFLRDNAAQMRARQNVGSDDLKLVYTAGDTKGRSCVYVFNAGSNAGFVLVSAEDRAAEVLGYSDTGSFDLDRMSPEMRNWMEGYVDEITYIRDNNVETAPRKSTNGGKKVAPLLGNIMWDQGAPYNNMCPDYDISSKCATGCVATAMAQVMYYHRWPETGKGSYTYAPAIMGGRTLTADFGSTHYSWDNMTPKYDSNSSEAGCDAVAELMLHCGISVSMNYSLSSGAGSDVIPYALFNYFDYDKGVAYRQRSNYSSEEWQQIIEDEIDNGRPVIATGRSSSGGHAFVFDGYDENGFVHVNWGWSGMSNGYFRTSALNPPLQGTGGSAGGYNYDQQIITGIQRPKENSCEDVELVSTEGLVPAQKTIDNGGSTDISLRGMIYNAGWKASSFEYAMLLADAQGSTVDVYRTDAAYELEVGYGFYGPLTENVKFGKLSDGDYKLYPVCRQHGSDGEWSRIRDEYVGYPNYLNVSVSGDRIAFVYPGYFDLSIDEMDSPAEIYAGVPSCTRATVVNGGDVNYLGDVMVTVYDSKTLRPVASGSKYKIDLAPGASAEVEFLDVMNLPAGDYKLAVTDDDNRIISAMREVSVKDAPAQAAVLTTAAQLSFADNENVDARSMNITARLKCDSGVFGGYVYLYIFNESGAVIRGCLDPQYLMLKSGETADVTFSGTFENGVPGTTYVAALLLYNGSTYSYIKPMESSTCVFRLAPETTGIDSAGADEMGVKVKIYDMNGCLRPETDTETLPKGMYIVKKGNSVRKIVK</sequence>
<evidence type="ECO:0000256" key="2">
    <source>
        <dbReference type="ARBA" id="ARBA00022670"/>
    </source>
</evidence>
<evidence type="ECO:0000256" key="3">
    <source>
        <dbReference type="ARBA" id="ARBA00022729"/>
    </source>
</evidence>
<feature type="active site" description="Nucleophile" evidence="6">
    <location>
        <position position="174"/>
    </location>
</feature>
<dbReference type="GO" id="GO:0008234">
    <property type="term" value="F:cysteine-type peptidase activity"/>
    <property type="evidence" value="ECO:0007669"/>
    <property type="project" value="UniProtKB-KW"/>
</dbReference>
<dbReference type="Gene3D" id="3.90.70.50">
    <property type="entry name" value="Peptidase C10, streptopain"/>
    <property type="match status" value="1"/>
</dbReference>
<evidence type="ECO:0000313" key="12">
    <source>
        <dbReference type="Proteomes" id="UP001168478"/>
    </source>
</evidence>
<dbReference type="Pfam" id="PF01640">
    <property type="entry name" value="Peptidase_C10"/>
    <property type="match status" value="1"/>
</dbReference>
<dbReference type="InterPro" id="IPR025896">
    <property type="entry name" value="Spi_Prtas-inh"/>
</dbReference>
<keyword evidence="11" id="KW-1185">Reference proteome</keyword>
<dbReference type="PRINTS" id="PR00797">
    <property type="entry name" value="STREPTOPAIN"/>
</dbReference>
<evidence type="ECO:0000256" key="7">
    <source>
        <dbReference type="SAM" id="SignalP"/>
    </source>
</evidence>
<evidence type="ECO:0000313" key="11">
    <source>
        <dbReference type="Proteomes" id="UP001167831"/>
    </source>
</evidence>
<dbReference type="InterPro" id="IPR038765">
    <property type="entry name" value="Papain-like_cys_pep_sf"/>
</dbReference>
<organism evidence="10 12">
    <name type="scientific">Leyella lascolaii</name>
    <dbReference type="NCBI Taxonomy" id="1776379"/>
    <lineage>
        <taxon>Bacteria</taxon>
        <taxon>Pseudomonadati</taxon>
        <taxon>Bacteroidota</taxon>
        <taxon>Bacteroidia</taxon>
        <taxon>Bacteroidales</taxon>
        <taxon>Prevotellaceae</taxon>
        <taxon>Leyella</taxon>
    </lineage>
</organism>
<protein>
    <submittedName>
        <fullName evidence="10">C10 family peptidase</fullName>
    </submittedName>
</protein>
<feature type="signal peptide" evidence="7">
    <location>
        <begin position="1"/>
        <end position="19"/>
    </location>
</feature>
<dbReference type="InterPro" id="IPR044934">
    <property type="entry name" value="Streptopain_sf"/>
</dbReference>
<dbReference type="EMBL" id="JAUEIF010000001">
    <property type="protein sequence ID" value="MDN0023937.1"/>
    <property type="molecule type" value="Genomic_DNA"/>
</dbReference>
<evidence type="ECO:0000313" key="10">
    <source>
        <dbReference type="EMBL" id="MDN0023937.1"/>
    </source>
</evidence>
<accession>A0AAW7JRR6</accession>
<dbReference type="AlphaFoldDB" id="A0AAW7JRR6"/>
<gene>
    <name evidence="9" type="ORF">QVN81_00150</name>
    <name evidence="10" type="ORF">QVN84_00145</name>
</gene>
<reference evidence="10" key="2">
    <citation type="submission" date="2023-08" db="EMBL/GenBank/DDBJ databases">
        <title>Identification and characterization of horizontal gene transfer across gut microbiota members of farm animals based on homology search.</title>
        <authorList>
            <person name="Schwarzerova J."/>
            <person name="Nykrynova M."/>
            <person name="Jureckova K."/>
            <person name="Cejkova D."/>
            <person name="Rychlik I."/>
        </authorList>
    </citation>
    <scope>NUCLEOTIDE SEQUENCE</scope>
    <source>
        <strain evidence="10">ET15</strain>
        <strain evidence="9">ET37</strain>
    </source>
</reference>
<dbReference type="EMBL" id="JAUEIE010000001">
    <property type="protein sequence ID" value="MDN0021440.1"/>
    <property type="molecule type" value="Genomic_DNA"/>
</dbReference>
<dbReference type="InterPro" id="IPR013783">
    <property type="entry name" value="Ig-like_fold"/>
</dbReference>
<dbReference type="Proteomes" id="UP001168478">
    <property type="component" value="Unassembled WGS sequence"/>
</dbReference>
<keyword evidence="3 7" id="KW-0732">Signal</keyword>
<dbReference type="GO" id="GO:0006508">
    <property type="term" value="P:proteolysis"/>
    <property type="evidence" value="ECO:0007669"/>
    <property type="project" value="UniProtKB-KW"/>
</dbReference>
<keyword evidence="4" id="KW-0378">Hydrolase</keyword>
<dbReference type="SUPFAM" id="SSF54001">
    <property type="entry name" value="Cysteine proteinases"/>
    <property type="match status" value="1"/>
</dbReference>
<feature type="active site" description="Proton acceptor" evidence="6">
    <location>
        <position position="316"/>
    </location>
</feature>
<dbReference type="Gene3D" id="2.60.40.10">
    <property type="entry name" value="Immunoglobulins"/>
    <property type="match status" value="1"/>
</dbReference>
<evidence type="ECO:0000259" key="8">
    <source>
        <dbReference type="Pfam" id="PF13734"/>
    </source>
</evidence>